<evidence type="ECO:0000256" key="1">
    <source>
        <dbReference type="SAM" id="MobiDB-lite"/>
    </source>
</evidence>
<dbReference type="EMBL" id="NWSH01002410">
    <property type="protein sequence ID" value="PCG68347.1"/>
    <property type="molecule type" value="Genomic_DNA"/>
</dbReference>
<protein>
    <submittedName>
        <fullName evidence="2">Uncharacterized protein</fullName>
    </submittedName>
</protein>
<accession>A0A2A4J897</accession>
<dbReference type="AlphaFoldDB" id="A0A2A4J897"/>
<sequence length="199" mass="22762">MSQPGARGSLSRDSQQSPLPPAGPLVQRAASDMPPDASLQPLLAWEEHGTATMEHERAHLHLRRHRRWTSAPGRISCTPWCPRAQQRLPRPPPRPLHAKAEARQKEEELRMVQRYLTTLAEESGLSRFTYSLPAERSLKVAIRGLPADIEPQYILQELRYKPDYVRHIKARQGRPGCVFHAVLQRTPDTRTLHDIYNCH</sequence>
<feature type="region of interest" description="Disordered" evidence="1">
    <location>
        <begin position="1"/>
        <end position="37"/>
    </location>
</feature>
<comment type="caution">
    <text evidence="2">The sequence shown here is derived from an EMBL/GenBank/DDBJ whole genome shotgun (WGS) entry which is preliminary data.</text>
</comment>
<proteinExistence type="predicted"/>
<evidence type="ECO:0000313" key="2">
    <source>
        <dbReference type="EMBL" id="PCG68347.1"/>
    </source>
</evidence>
<gene>
    <name evidence="2" type="ORF">B5V51_5335</name>
</gene>
<reference evidence="2" key="1">
    <citation type="submission" date="2017-09" db="EMBL/GenBank/DDBJ databases">
        <title>Contemporary evolution of a Lepidopteran species, Heliothis virescens, in response to modern agricultural practices.</title>
        <authorList>
            <person name="Fritz M.L."/>
            <person name="Deyonke A.M."/>
            <person name="Papanicolaou A."/>
            <person name="Micinski S."/>
            <person name="Westbrook J."/>
            <person name="Gould F."/>
        </authorList>
    </citation>
    <scope>NUCLEOTIDE SEQUENCE [LARGE SCALE GENOMIC DNA]</scope>
    <source>
        <strain evidence="2">HvINT-</strain>
        <tissue evidence="2">Whole body</tissue>
    </source>
</reference>
<organism evidence="2">
    <name type="scientific">Heliothis virescens</name>
    <name type="common">Tobacco budworm moth</name>
    <dbReference type="NCBI Taxonomy" id="7102"/>
    <lineage>
        <taxon>Eukaryota</taxon>
        <taxon>Metazoa</taxon>
        <taxon>Ecdysozoa</taxon>
        <taxon>Arthropoda</taxon>
        <taxon>Hexapoda</taxon>
        <taxon>Insecta</taxon>
        <taxon>Pterygota</taxon>
        <taxon>Neoptera</taxon>
        <taxon>Endopterygota</taxon>
        <taxon>Lepidoptera</taxon>
        <taxon>Glossata</taxon>
        <taxon>Ditrysia</taxon>
        <taxon>Noctuoidea</taxon>
        <taxon>Noctuidae</taxon>
        <taxon>Heliothinae</taxon>
        <taxon>Heliothis</taxon>
    </lineage>
</organism>
<name>A0A2A4J897_HELVI</name>